<evidence type="ECO:0000256" key="2">
    <source>
        <dbReference type="SAM" id="MobiDB-lite"/>
    </source>
</evidence>
<sequence length="457" mass="50632">MAQSTLWTKAEEVMLCEAWLAATKHPIYGSYTSSHGFWTEVKHLLGETFGPRNLNAIKYRFQLIELAVKDFNYCSCFAQLHRKSTDTDEDVLKTALGIYVDRHRTLYTHTHCWEVLKSHPEFIRTEAIPADLTDHIEEDEELELFGINDPVVDVERQERRPSDSTADDATTETPTTTHEPVEESLTVVSVANNEQATSQQDQEHGATDANPDPLIPTAPDAIGAEQATDQAQEQNLGISTVSRSSDAEQATAQQAQEPRGPNIVVEQSRKDPASLLVVINVENRVDQGKVSAVAEEALPAQVVPASTCQDPEPRAVDMDVSATVQVSAAEAVSRLIDDGLGENISTQQAPRKREKSSEGQSSGKKPRRRSTRQPQQVNVFDYWPGMEASRAAIKKQELLLEMNLHQVQVLRVTLQAMNSQAKAKENRIKNAKEKALARKGLRDVGMPEGDINLVFPL</sequence>
<evidence type="ECO:0000313" key="3">
    <source>
        <dbReference type="EMBL" id="TMW61761.1"/>
    </source>
</evidence>
<gene>
    <name evidence="3" type="ORF">Poli38472_010824</name>
</gene>
<dbReference type="PANTHER" id="PTHR45224">
    <property type="entry name" value="OS01G0527900 PROTEIN-RELATED"/>
    <property type="match status" value="1"/>
</dbReference>
<feature type="region of interest" description="Disordered" evidence="2">
    <location>
        <begin position="339"/>
        <end position="377"/>
    </location>
</feature>
<proteinExistence type="predicted"/>
<evidence type="ECO:0000256" key="1">
    <source>
        <dbReference type="SAM" id="Coils"/>
    </source>
</evidence>
<evidence type="ECO:0008006" key="5">
    <source>
        <dbReference type="Google" id="ProtNLM"/>
    </source>
</evidence>
<feature type="compositionally biased region" description="Low complexity" evidence="2">
    <location>
        <begin position="247"/>
        <end position="257"/>
    </location>
</feature>
<reference evidence="3" key="1">
    <citation type="submission" date="2019-03" db="EMBL/GenBank/DDBJ databases">
        <title>Long read genome sequence of the mycoparasitic Pythium oligandrum ATCC 38472 isolated from sugarbeet rhizosphere.</title>
        <authorList>
            <person name="Gaulin E."/>
        </authorList>
    </citation>
    <scope>NUCLEOTIDE SEQUENCE</scope>
    <source>
        <strain evidence="3">ATCC 38472_TT</strain>
    </source>
</reference>
<keyword evidence="1" id="KW-0175">Coiled coil</keyword>
<organism evidence="3 4">
    <name type="scientific">Pythium oligandrum</name>
    <name type="common">Mycoparasitic fungus</name>
    <dbReference type="NCBI Taxonomy" id="41045"/>
    <lineage>
        <taxon>Eukaryota</taxon>
        <taxon>Sar</taxon>
        <taxon>Stramenopiles</taxon>
        <taxon>Oomycota</taxon>
        <taxon>Peronosporomycetes</taxon>
        <taxon>Pythiales</taxon>
        <taxon>Pythiaceae</taxon>
        <taxon>Pythium</taxon>
    </lineage>
</organism>
<name>A0A8K1CE53_PYTOL</name>
<feature type="region of interest" description="Disordered" evidence="2">
    <location>
        <begin position="195"/>
        <end position="220"/>
    </location>
</feature>
<feature type="region of interest" description="Disordered" evidence="2">
    <location>
        <begin position="147"/>
        <end position="183"/>
    </location>
</feature>
<protein>
    <recommendedName>
        <fullName evidence="5">Myb-like domain-containing protein</fullName>
    </recommendedName>
</protein>
<feature type="coiled-coil region" evidence="1">
    <location>
        <begin position="407"/>
        <end position="434"/>
    </location>
</feature>
<dbReference type="EMBL" id="SPLM01000075">
    <property type="protein sequence ID" value="TMW61761.1"/>
    <property type="molecule type" value="Genomic_DNA"/>
</dbReference>
<feature type="compositionally biased region" description="Basic and acidic residues" evidence="2">
    <location>
        <begin position="153"/>
        <end position="162"/>
    </location>
</feature>
<dbReference type="PANTHER" id="PTHR45224:SF16">
    <property type="entry name" value="OS01G0527900 PROTEIN"/>
    <property type="match status" value="1"/>
</dbReference>
<comment type="caution">
    <text evidence="3">The sequence shown here is derived from an EMBL/GenBank/DDBJ whole genome shotgun (WGS) entry which is preliminary data.</text>
</comment>
<accession>A0A8K1CE53</accession>
<dbReference type="OrthoDB" id="1677369at2759"/>
<dbReference type="AlphaFoldDB" id="A0A8K1CE53"/>
<evidence type="ECO:0000313" key="4">
    <source>
        <dbReference type="Proteomes" id="UP000794436"/>
    </source>
</evidence>
<dbReference type="Proteomes" id="UP000794436">
    <property type="component" value="Unassembled WGS sequence"/>
</dbReference>
<keyword evidence="4" id="KW-1185">Reference proteome</keyword>
<feature type="region of interest" description="Disordered" evidence="2">
    <location>
        <begin position="241"/>
        <end position="262"/>
    </location>
</feature>